<proteinExistence type="predicted"/>
<dbReference type="EMBL" id="UGTH01000001">
    <property type="protein sequence ID" value="SUB74287.1"/>
    <property type="molecule type" value="Genomic_DNA"/>
</dbReference>
<keyword evidence="1" id="KW-0812">Transmembrane</keyword>
<feature type="transmembrane region" description="Helical" evidence="1">
    <location>
        <begin position="74"/>
        <end position="91"/>
    </location>
</feature>
<dbReference type="RefSeq" id="WP_115311894.1">
    <property type="nucleotide sequence ID" value="NZ_UGTH01000001.1"/>
</dbReference>
<evidence type="ECO:0000313" key="3">
    <source>
        <dbReference type="Proteomes" id="UP000254777"/>
    </source>
</evidence>
<keyword evidence="1" id="KW-0472">Membrane</keyword>
<feature type="transmembrane region" description="Helical" evidence="1">
    <location>
        <begin position="97"/>
        <end position="113"/>
    </location>
</feature>
<dbReference type="PANTHER" id="PTHR35813:SF1">
    <property type="entry name" value="INNER MEMBRANE PROTEIN YBAN"/>
    <property type="match status" value="1"/>
</dbReference>
<dbReference type="GO" id="GO:0005886">
    <property type="term" value="C:plasma membrane"/>
    <property type="evidence" value="ECO:0007669"/>
    <property type="project" value="TreeGrafter"/>
</dbReference>
<dbReference type="AlphaFoldDB" id="A0A379D8Q0"/>
<dbReference type="InterPro" id="IPR007401">
    <property type="entry name" value="DUF454"/>
</dbReference>
<dbReference type="Pfam" id="PF04304">
    <property type="entry name" value="DUF454"/>
    <property type="match status" value="1"/>
</dbReference>
<evidence type="ECO:0000256" key="1">
    <source>
        <dbReference type="SAM" id="Phobius"/>
    </source>
</evidence>
<dbReference type="Proteomes" id="UP000254777">
    <property type="component" value="Unassembled WGS sequence"/>
</dbReference>
<gene>
    <name evidence="2" type="primary">ybaN_1</name>
    <name evidence="2" type="ORF">NCTC11088_00017</name>
</gene>
<protein>
    <submittedName>
        <fullName evidence="2">Inner membrane protein ybaN</fullName>
    </submittedName>
</protein>
<sequence>MKIIYLILGLIFLGIGVIGIYLPLLPATPFLILASYFFAKGSEKFNRYFISTKLYKNNIEPIKSKKGMTINRKIKILLTITVFIGISFFLIDNLHARICLILVLIFHYLYFFLKIKTIKEENNV</sequence>
<dbReference type="PANTHER" id="PTHR35813">
    <property type="entry name" value="INNER MEMBRANE PROTEIN YBAN"/>
    <property type="match status" value="1"/>
</dbReference>
<feature type="transmembrane region" description="Helical" evidence="1">
    <location>
        <begin position="6"/>
        <end position="39"/>
    </location>
</feature>
<accession>A0A379D8Q0</accession>
<reference evidence="2 3" key="1">
    <citation type="submission" date="2018-06" db="EMBL/GenBank/DDBJ databases">
        <authorList>
            <consortium name="Pathogen Informatics"/>
            <person name="Doyle S."/>
        </authorList>
    </citation>
    <scope>NUCLEOTIDE SEQUENCE [LARGE SCALE GENOMIC DNA]</scope>
    <source>
        <strain evidence="2 3">NCTC11088</strain>
    </source>
</reference>
<name>A0A379D8Q0_9FIRM</name>
<keyword evidence="1" id="KW-1133">Transmembrane helix</keyword>
<dbReference type="PIRSF" id="PIRSF016789">
    <property type="entry name" value="DUF454"/>
    <property type="match status" value="1"/>
</dbReference>
<organism evidence="2 3">
    <name type="scientific">Peptoniphilus indolicus</name>
    <dbReference type="NCBI Taxonomy" id="33030"/>
    <lineage>
        <taxon>Bacteria</taxon>
        <taxon>Bacillati</taxon>
        <taxon>Bacillota</taxon>
        <taxon>Tissierellia</taxon>
        <taxon>Tissierellales</taxon>
        <taxon>Peptoniphilaceae</taxon>
        <taxon>Peptoniphilus</taxon>
    </lineage>
</organism>
<evidence type="ECO:0000313" key="2">
    <source>
        <dbReference type="EMBL" id="SUB74287.1"/>
    </source>
</evidence>